<proteinExistence type="predicted"/>
<keyword evidence="1" id="KW-1133">Transmembrane helix</keyword>
<organism evidence="3 4">
    <name type="scientific">Natranaeroarchaeum aerophilus</name>
    <dbReference type="NCBI Taxonomy" id="2917711"/>
    <lineage>
        <taxon>Archaea</taxon>
        <taxon>Methanobacteriati</taxon>
        <taxon>Methanobacteriota</taxon>
        <taxon>Stenosarchaea group</taxon>
        <taxon>Halobacteria</taxon>
        <taxon>Halobacteriales</taxon>
        <taxon>Natronoarchaeaceae</taxon>
        <taxon>Natranaeroarchaeum</taxon>
    </lineage>
</organism>
<dbReference type="PIRSF" id="PIRSF018671">
    <property type="entry name" value="UCP018671"/>
    <property type="match status" value="1"/>
</dbReference>
<accession>A0AAE3FR24</accession>
<feature type="transmembrane region" description="Helical" evidence="1">
    <location>
        <begin position="20"/>
        <end position="39"/>
    </location>
</feature>
<feature type="transmembrane region" description="Helical" evidence="1">
    <location>
        <begin position="129"/>
        <end position="146"/>
    </location>
</feature>
<protein>
    <submittedName>
        <fullName evidence="3">DUF1616 domain-containing protein</fullName>
    </submittedName>
</protein>
<sequence>MSGDKSTTERARELVTSGSADATFVIGYVGVVGTLLYVADIGGVVRTILGLPILLVLPGYALVSLAFPGGTDETRPPPGSEESSVGLLATGVPGWYERLALSVGMSVALLPLFGLVLATTPWGFSAGPVLVSLAVFIVVVMLGGVARRVQLPEEERFQYPGAASDTSLFPEGSPVDGVLNAVLLASVILAMGAVAYGLAAPQLEAGSTEVQLLTETDDGELVAGEYPEAIPPGESAEMIIGVTSDGTESSTYTVVIEAQHVEEDGDELAVLEEAELGRLQLTPEPGERATQETTISPPMAGENIRLNYYLYEGDAPEDADSETADDHLWITVDGV</sequence>
<name>A0AAE3FR24_9EURY</name>
<dbReference type="InterPro" id="IPR014495">
    <property type="entry name" value="UCP018671"/>
</dbReference>
<dbReference type="AlphaFoldDB" id="A0AAE3FR24"/>
<evidence type="ECO:0000256" key="1">
    <source>
        <dbReference type="SAM" id="Phobius"/>
    </source>
</evidence>
<dbReference type="EMBL" id="JAKRVY010000005">
    <property type="protein sequence ID" value="MCL9814037.1"/>
    <property type="molecule type" value="Genomic_DNA"/>
</dbReference>
<keyword evidence="1" id="KW-0812">Transmembrane</keyword>
<evidence type="ECO:0000259" key="2">
    <source>
        <dbReference type="Pfam" id="PF07760"/>
    </source>
</evidence>
<keyword evidence="1" id="KW-0472">Membrane</keyword>
<comment type="caution">
    <text evidence="3">The sequence shown here is derived from an EMBL/GenBank/DDBJ whole genome shotgun (WGS) entry which is preliminary data.</text>
</comment>
<evidence type="ECO:0000313" key="3">
    <source>
        <dbReference type="EMBL" id="MCL9814037.1"/>
    </source>
</evidence>
<evidence type="ECO:0000313" key="4">
    <source>
        <dbReference type="Proteomes" id="UP001202674"/>
    </source>
</evidence>
<dbReference type="RefSeq" id="WP_250596843.1">
    <property type="nucleotide sequence ID" value="NZ_JAKRVY010000005.1"/>
</dbReference>
<feature type="transmembrane region" description="Helical" evidence="1">
    <location>
        <begin position="48"/>
        <end position="67"/>
    </location>
</feature>
<gene>
    <name evidence="3" type="ORF">AArcSt11_10275</name>
</gene>
<dbReference type="InterPro" id="IPR011674">
    <property type="entry name" value="DUF1616"/>
</dbReference>
<dbReference type="Pfam" id="PF07760">
    <property type="entry name" value="DUF1616"/>
    <property type="match status" value="1"/>
</dbReference>
<feature type="transmembrane region" description="Helical" evidence="1">
    <location>
        <begin position="99"/>
        <end position="117"/>
    </location>
</feature>
<reference evidence="3 4" key="1">
    <citation type="journal article" date="2022" name="Syst. Appl. Microbiol.">
        <title>Natronocalculus amylovorans gen. nov., sp. nov., and Natranaeroarchaeum aerophilus sp. nov., dominant culturable amylolytic natronoarchaea from hypersaline soda lakes in southwestern Siberia.</title>
        <authorList>
            <person name="Sorokin D.Y."/>
            <person name="Elcheninov A.G."/>
            <person name="Khizhniak T.V."/>
            <person name="Koenen M."/>
            <person name="Bale N.J."/>
            <person name="Damste J.S.S."/>
            <person name="Kublanov I.V."/>
        </authorList>
    </citation>
    <scope>NUCLEOTIDE SEQUENCE [LARGE SCALE GENOMIC DNA]</scope>
    <source>
        <strain evidence="3 4">AArc-St1-1</strain>
    </source>
</reference>
<keyword evidence="4" id="KW-1185">Reference proteome</keyword>
<feature type="domain" description="DUF1616" evidence="2">
    <location>
        <begin position="32"/>
        <end position="331"/>
    </location>
</feature>
<dbReference type="Proteomes" id="UP001202674">
    <property type="component" value="Unassembled WGS sequence"/>
</dbReference>
<feature type="transmembrane region" description="Helical" evidence="1">
    <location>
        <begin position="178"/>
        <end position="199"/>
    </location>
</feature>